<proteinExistence type="inferred from homology"/>
<sequence length="410" mass="47384">MSELEEMINASSFVLQNRERIQSIVQLLPKIDIHTHLGGCLRSSTIYDLIKLHPNIYENPDEVVRQVQLTEGDQRNLKQCFDIFKIINSVTADLKVLERITYETLEDYDAENCIYLELRTTPKSNSNPSYTKKDYLMCIVNTIERYLKEHENDTNFVDVSLLVSVNRSESIEKAKENIDLAHEIIKERRELQKNGHMFKSSGVVGLDFCGNPYDGNFTDFAKLFAESNLNQTIHFAEINSYDESKAMLRHCLEMNSKVKIRLGHAVCLNDELKEMLLVDKSKKELTEKHTQFDRIPVEICLTSNLMSKSVFNIHDHPLVMFYLSNHPISINTDDRGVFQTSLEIEYMKAIEVFDKILSNTPNNQTEIQSSLYELIRVVEKSIESVFVENRVIEKILTSYRERVALVLAAD</sequence>
<evidence type="ECO:0000256" key="6">
    <source>
        <dbReference type="ARBA" id="ARBA00023080"/>
    </source>
</evidence>
<dbReference type="InterPro" id="IPR032466">
    <property type="entry name" value="Metal_Hydrolase"/>
</dbReference>
<feature type="domain" description="Adenosine deaminase" evidence="8">
    <location>
        <begin position="29"/>
        <end position="350"/>
    </location>
</feature>
<dbReference type="InterPro" id="IPR006330">
    <property type="entry name" value="Ado/ade_deaminase"/>
</dbReference>
<evidence type="ECO:0000256" key="3">
    <source>
        <dbReference type="ARBA" id="ARBA00022723"/>
    </source>
</evidence>
<dbReference type="Pfam" id="PF00962">
    <property type="entry name" value="A_deaminase"/>
    <property type="match status" value="1"/>
</dbReference>
<dbReference type="Proteomes" id="UP000444721">
    <property type="component" value="Unassembled WGS sequence"/>
</dbReference>
<dbReference type="AlphaFoldDB" id="A0A6A5C3Y5"/>
<dbReference type="GO" id="GO:0006154">
    <property type="term" value="P:adenosine catabolic process"/>
    <property type="evidence" value="ECO:0007669"/>
    <property type="project" value="TreeGrafter"/>
</dbReference>
<dbReference type="PANTHER" id="PTHR11409:SF42">
    <property type="entry name" value="ADENOSINE DEAMINASE-LIKE PROTEIN"/>
    <property type="match status" value="1"/>
</dbReference>
<protein>
    <recommendedName>
        <fullName evidence="8">Adenosine deaminase domain-containing protein</fullName>
    </recommendedName>
</protein>
<dbReference type="OMA" id="RIGHACH"/>
<dbReference type="Gene3D" id="3.20.20.140">
    <property type="entry name" value="Metal-dependent hydrolases"/>
    <property type="match status" value="1"/>
</dbReference>
<evidence type="ECO:0000256" key="4">
    <source>
        <dbReference type="ARBA" id="ARBA00022801"/>
    </source>
</evidence>
<evidence type="ECO:0000256" key="7">
    <source>
        <dbReference type="ARBA" id="ARBA00048787"/>
    </source>
</evidence>
<evidence type="ECO:0000313" key="9">
    <source>
        <dbReference type="EMBL" id="KAF0984057.1"/>
    </source>
</evidence>
<evidence type="ECO:0000256" key="2">
    <source>
        <dbReference type="ARBA" id="ARBA00006676"/>
    </source>
</evidence>
<dbReference type="GeneID" id="68115190"/>
<dbReference type="OrthoDB" id="272271at2759"/>
<dbReference type="VEuPathDB" id="AmoebaDB:NF0037220"/>
<comment type="cofactor">
    <cofactor evidence="1">
        <name>Zn(2+)</name>
        <dbReference type="ChEBI" id="CHEBI:29105"/>
    </cofactor>
</comment>
<name>A0A6A5C3Y5_NAEFO</name>
<keyword evidence="4" id="KW-0378">Hydrolase</keyword>
<dbReference type="GO" id="GO:0009117">
    <property type="term" value="P:nucleotide metabolic process"/>
    <property type="evidence" value="ECO:0007669"/>
    <property type="project" value="UniProtKB-KW"/>
</dbReference>
<dbReference type="GO" id="GO:0046103">
    <property type="term" value="P:inosine biosynthetic process"/>
    <property type="evidence" value="ECO:0007669"/>
    <property type="project" value="TreeGrafter"/>
</dbReference>
<dbReference type="InterPro" id="IPR001365">
    <property type="entry name" value="A_deaminase_dom"/>
</dbReference>
<evidence type="ECO:0000313" key="10">
    <source>
        <dbReference type="Proteomes" id="UP000444721"/>
    </source>
</evidence>
<comment type="similarity">
    <text evidence="2">Belongs to the metallo-dependent hydrolases superfamily. Adenosine and AMP deaminases family.</text>
</comment>
<reference evidence="9 10" key="1">
    <citation type="journal article" date="2019" name="Sci. Rep.">
        <title>Nanopore sequencing improves the draft genome of the human pathogenic amoeba Naegleria fowleri.</title>
        <authorList>
            <person name="Liechti N."/>
            <person name="Schurch N."/>
            <person name="Bruggmann R."/>
            <person name="Wittwer M."/>
        </authorList>
    </citation>
    <scope>NUCLEOTIDE SEQUENCE [LARGE SCALE GENOMIC DNA]</scope>
    <source>
        <strain evidence="9 10">ATCC 30894</strain>
    </source>
</reference>
<dbReference type="RefSeq" id="XP_044568770.1">
    <property type="nucleotide sequence ID" value="XM_044711775.1"/>
</dbReference>
<evidence type="ECO:0000256" key="5">
    <source>
        <dbReference type="ARBA" id="ARBA00022833"/>
    </source>
</evidence>
<accession>A0A6A5C3Y5</accession>
<evidence type="ECO:0000256" key="1">
    <source>
        <dbReference type="ARBA" id="ARBA00001947"/>
    </source>
</evidence>
<dbReference type="PANTHER" id="PTHR11409">
    <property type="entry name" value="ADENOSINE DEAMINASE"/>
    <property type="match status" value="1"/>
</dbReference>
<dbReference type="EMBL" id="VFQX01000004">
    <property type="protein sequence ID" value="KAF0984057.1"/>
    <property type="molecule type" value="Genomic_DNA"/>
</dbReference>
<dbReference type="GO" id="GO:0046872">
    <property type="term" value="F:metal ion binding"/>
    <property type="evidence" value="ECO:0007669"/>
    <property type="project" value="UniProtKB-KW"/>
</dbReference>
<organism evidence="9 10">
    <name type="scientific">Naegleria fowleri</name>
    <name type="common">Brain eating amoeba</name>
    <dbReference type="NCBI Taxonomy" id="5763"/>
    <lineage>
        <taxon>Eukaryota</taxon>
        <taxon>Discoba</taxon>
        <taxon>Heterolobosea</taxon>
        <taxon>Tetramitia</taxon>
        <taxon>Eutetramitia</taxon>
        <taxon>Vahlkampfiidae</taxon>
        <taxon>Naegleria</taxon>
    </lineage>
</organism>
<dbReference type="GO" id="GO:0004000">
    <property type="term" value="F:adenosine deaminase activity"/>
    <property type="evidence" value="ECO:0007669"/>
    <property type="project" value="TreeGrafter"/>
</dbReference>
<dbReference type="SUPFAM" id="SSF51556">
    <property type="entry name" value="Metallo-dependent hydrolases"/>
    <property type="match status" value="1"/>
</dbReference>
<comment type="catalytic activity">
    <reaction evidence="7">
        <text>N(6)-methyl-AMP + H2O + H(+) = IMP + methylamine</text>
        <dbReference type="Rhea" id="RHEA:16001"/>
        <dbReference type="ChEBI" id="CHEBI:15377"/>
        <dbReference type="ChEBI" id="CHEBI:15378"/>
        <dbReference type="ChEBI" id="CHEBI:58053"/>
        <dbReference type="ChEBI" id="CHEBI:59338"/>
        <dbReference type="ChEBI" id="CHEBI:144842"/>
    </reaction>
    <physiologicalReaction direction="left-to-right" evidence="7">
        <dbReference type="Rhea" id="RHEA:16002"/>
    </physiologicalReaction>
</comment>
<keyword evidence="3" id="KW-0479">Metal-binding</keyword>
<dbReference type="VEuPathDB" id="AmoebaDB:NfTy_004510"/>
<comment type="caution">
    <text evidence="9">The sequence shown here is derived from an EMBL/GenBank/DDBJ whole genome shotgun (WGS) entry which is preliminary data.</text>
</comment>
<keyword evidence="5" id="KW-0862">Zinc</keyword>
<keyword evidence="6" id="KW-0546">Nucleotide metabolism</keyword>
<evidence type="ECO:0000259" key="8">
    <source>
        <dbReference type="Pfam" id="PF00962"/>
    </source>
</evidence>
<dbReference type="VEuPathDB" id="AmoebaDB:FDP41_007972"/>
<keyword evidence="10" id="KW-1185">Reference proteome</keyword>
<gene>
    <name evidence="9" type="ORF">FDP41_007972</name>
</gene>